<dbReference type="EMBL" id="BNAB01000007">
    <property type="protein sequence ID" value="GHE01738.1"/>
    <property type="molecule type" value="Genomic_DNA"/>
</dbReference>
<keyword evidence="3" id="KW-1185">Reference proteome</keyword>
<reference evidence="1" key="3">
    <citation type="submission" date="2023-06" db="EMBL/GenBank/DDBJ databases">
        <authorList>
            <person name="Sun Q."/>
            <person name="Zhou Y."/>
        </authorList>
    </citation>
    <scope>NUCLEOTIDE SEQUENCE</scope>
    <source>
        <strain evidence="1">CGMCC 1.10859</strain>
    </source>
</reference>
<protein>
    <submittedName>
        <fullName evidence="1">Uncharacterized protein</fullName>
    </submittedName>
</protein>
<evidence type="ECO:0000313" key="1">
    <source>
        <dbReference type="EMBL" id="GHE01738.1"/>
    </source>
</evidence>
<reference evidence="2 3" key="2">
    <citation type="submission" date="2016-10" db="EMBL/GenBank/DDBJ databases">
        <authorList>
            <person name="Varghese N."/>
            <person name="Submissions S."/>
        </authorList>
    </citation>
    <scope>NUCLEOTIDE SEQUENCE [LARGE SCALE GENOMIC DNA]</scope>
    <source>
        <strain evidence="2 3">DSM 24802</strain>
    </source>
</reference>
<dbReference type="Proteomes" id="UP000634647">
    <property type="component" value="Unassembled WGS sequence"/>
</dbReference>
<gene>
    <name evidence="1" type="ORF">GCM10008024_18650</name>
    <name evidence="2" type="ORF">SAMN05444006_10881</name>
</gene>
<comment type="caution">
    <text evidence="1">The sequence shown here is derived from an EMBL/GenBank/DDBJ whole genome shotgun (WGS) entry which is preliminary data.</text>
</comment>
<organism evidence="1 4">
    <name type="scientific">Allgaiera indica</name>
    <dbReference type="NCBI Taxonomy" id="765699"/>
    <lineage>
        <taxon>Bacteria</taxon>
        <taxon>Pseudomonadati</taxon>
        <taxon>Pseudomonadota</taxon>
        <taxon>Alphaproteobacteria</taxon>
        <taxon>Rhodobacterales</taxon>
        <taxon>Paracoccaceae</taxon>
        <taxon>Allgaiera</taxon>
    </lineage>
</organism>
<name>A0AAN4US29_9RHOB</name>
<evidence type="ECO:0000313" key="3">
    <source>
        <dbReference type="Proteomes" id="UP000199541"/>
    </source>
</evidence>
<dbReference type="AlphaFoldDB" id="A0AAN4US29"/>
<reference evidence="1" key="1">
    <citation type="journal article" date="2014" name="Int. J. Syst. Evol. Microbiol.">
        <title>Complete genome sequence of Corynebacterium casei LMG S-19264T (=DSM 44701T), isolated from a smear-ripened cheese.</title>
        <authorList>
            <consortium name="US DOE Joint Genome Institute (JGI-PGF)"/>
            <person name="Walter F."/>
            <person name="Albersmeier A."/>
            <person name="Kalinowski J."/>
            <person name="Ruckert C."/>
        </authorList>
    </citation>
    <scope>NUCLEOTIDE SEQUENCE</scope>
    <source>
        <strain evidence="1">CGMCC 1.10859</strain>
    </source>
</reference>
<evidence type="ECO:0000313" key="4">
    <source>
        <dbReference type="Proteomes" id="UP000634647"/>
    </source>
</evidence>
<accession>A0AAN4US29</accession>
<dbReference type="Proteomes" id="UP000199541">
    <property type="component" value="Unassembled WGS sequence"/>
</dbReference>
<evidence type="ECO:0000313" key="2">
    <source>
        <dbReference type="EMBL" id="SDW94007.1"/>
    </source>
</evidence>
<dbReference type="EMBL" id="FNOB01000008">
    <property type="protein sequence ID" value="SDW94007.1"/>
    <property type="molecule type" value="Genomic_DNA"/>
</dbReference>
<proteinExistence type="predicted"/>
<sequence length="127" mass="13905">MTSNIAVLRLEEQVQIDPARFEKLCARHGTSCAENLMARVVGELALVLSAMVGQYSEGNLKGFARGLRNLRRLADEVGMQTLSRATEGVRVSLRRGDSTALAATWARCLRLGEQSLLSDWDARDLSG</sequence>